<dbReference type="Proteomes" id="UP000034366">
    <property type="component" value="Unassembled WGS sequence"/>
</dbReference>
<dbReference type="AlphaFoldDB" id="A0A0G0I5E7"/>
<dbReference type="EMBL" id="LBTW01000004">
    <property type="protein sequence ID" value="KKQ50563.1"/>
    <property type="molecule type" value="Genomic_DNA"/>
</dbReference>
<evidence type="ECO:0000313" key="3">
    <source>
        <dbReference type="Proteomes" id="UP000034366"/>
    </source>
</evidence>
<keyword evidence="1" id="KW-1133">Transmembrane helix</keyword>
<accession>A0A0G0I5E7</accession>
<reference evidence="2 3" key="1">
    <citation type="journal article" date="2015" name="Nature">
        <title>rRNA introns, odd ribosomes, and small enigmatic genomes across a large radiation of phyla.</title>
        <authorList>
            <person name="Brown C.T."/>
            <person name="Hug L.A."/>
            <person name="Thomas B.C."/>
            <person name="Sharon I."/>
            <person name="Castelle C.J."/>
            <person name="Singh A."/>
            <person name="Wilkins M.J."/>
            <person name="Williams K.H."/>
            <person name="Banfield J.F."/>
        </authorList>
    </citation>
    <scope>NUCLEOTIDE SEQUENCE [LARGE SCALE GENOMIC DNA]</scope>
</reference>
<evidence type="ECO:0000256" key="1">
    <source>
        <dbReference type="SAM" id="Phobius"/>
    </source>
</evidence>
<keyword evidence="2" id="KW-0723">Serine/threonine-protein kinase</keyword>
<organism evidence="2 3">
    <name type="scientific">Candidatus Woesebacteria bacterium GW2011_GWD1_38_10</name>
    <dbReference type="NCBI Taxonomy" id="1618592"/>
    <lineage>
        <taxon>Bacteria</taxon>
        <taxon>Candidatus Woeseibacteriota</taxon>
    </lineage>
</organism>
<evidence type="ECO:0000313" key="2">
    <source>
        <dbReference type="EMBL" id="KKQ50563.1"/>
    </source>
</evidence>
<proteinExistence type="predicted"/>
<dbReference type="GO" id="GO:0004674">
    <property type="term" value="F:protein serine/threonine kinase activity"/>
    <property type="evidence" value="ECO:0007669"/>
    <property type="project" value="UniProtKB-KW"/>
</dbReference>
<comment type="caution">
    <text evidence="2">The sequence shown here is derived from an EMBL/GenBank/DDBJ whole genome shotgun (WGS) entry which is preliminary data.</text>
</comment>
<sequence>MNNIEEKKPISSPLKALLLLSFLILSGVGAYSLYRLLTGEDSNTADLALLKPSPTVVFVENIIPTETQTPDTIRYFTPTSSAAPSVSPVKPTPTLSVSMVTLPTSTPKSTPSPSPTVRVFASPTAAVDKTLPDAGYSYPTILLLIAGIILLSPASFKKMRSHN</sequence>
<gene>
    <name evidence="2" type="ORF">US67_C0004G0007</name>
</gene>
<keyword evidence="2" id="KW-0808">Transferase</keyword>
<protein>
    <submittedName>
        <fullName evidence="2">Serine/threonine protein kinase</fullName>
    </submittedName>
</protein>
<keyword evidence="1" id="KW-0472">Membrane</keyword>
<keyword evidence="1" id="KW-0812">Transmembrane</keyword>
<keyword evidence="2" id="KW-0418">Kinase</keyword>
<feature type="transmembrane region" description="Helical" evidence="1">
    <location>
        <begin position="136"/>
        <end position="156"/>
    </location>
</feature>
<name>A0A0G0I5E7_9BACT</name>